<accession>A0A1G9SKM5</accession>
<reference evidence="2 3" key="1">
    <citation type="submission" date="2016-10" db="EMBL/GenBank/DDBJ databases">
        <authorList>
            <person name="de Groot N.N."/>
        </authorList>
    </citation>
    <scope>NUCLEOTIDE SEQUENCE [LARGE SCALE GENOMIC DNA]</scope>
    <source>
        <strain evidence="2 3">SLAS-1</strain>
    </source>
</reference>
<proteinExistence type="predicted"/>
<protein>
    <submittedName>
        <fullName evidence="2">Uncharacterized protein</fullName>
    </submittedName>
</protein>
<gene>
    <name evidence="2" type="ORF">SAMN04488692_12929</name>
</gene>
<feature type="transmembrane region" description="Helical" evidence="1">
    <location>
        <begin position="6"/>
        <end position="27"/>
    </location>
</feature>
<dbReference type="EMBL" id="FNGO01000029">
    <property type="protein sequence ID" value="SDM35979.1"/>
    <property type="molecule type" value="Genomic_DNA"/>
</dbReference>
<evidence type="ECO:0000313" key="3">
    <source>
        <dbReference type="Proteomes" id="UP000199476"/>
    </source>
</evidence>
<keyword evidence="1" id="KW-1133">Transmembrane helix</keyword>
<evidence type="ECO:0000313" key="2">
    <source>
        <dbReference type="EMBL" id="SDM35979.1"/>
    </source>
</evidence>
<sequence length="47" mass="5080">MTGRSYFFPILIVLAVITLGTVIKADAANIDKEMSNMNIKTATFAMG</sequence>
<keyword evidence="1" id="KW-0812">Transmembrane</keyword>
<evidence type="ECO:0000256" key="1">
    <source>
        <dbReference type="SAM" id="Phobius"/>
    </source>
</evidence>
<dbReference type="RefSeq" id="WP_159429939.1">
    <property type="nucleotide sequence ID" value="NZ_FNGO01000029.1"/>
</dbReference>
<dbReference type="Proteomes" id="UP000199476">
    <property type="component" value="Unassembled WGS sequence"/>
</dbReference>
<keyword evidence="3" id="KW-1185">Reference proteome</keyword>
<keyword evidence="1" id="KW-0472">Membrane</keyword>
<dbReference type="AlphaFoldDB" id="A0A1G9SKM5"/>
<name>A0A1G9SKM5_9FIRM</name>
<dbReference type="STRING" id="321763.SAMN04488692_12929"/>
<organism evidence="2 3">
    <name type="scientific">Halarsenatibacter silvermanii</name>
    <dbReference type="NCBI Taxonomy" id="321763"/>
    <lineage>
        <taxon>Bacteria</taxon>
        <taxon>Bacillati</taxon>
        <taxon>Bacillota</taxon>
        <taxon>Clostridia</taxon>
        <taxon>Halanaerobiales</taxon>
        <taxon>Halarsenatibacteraceae</taxon>
        <taxon>Halarsenatibacter</taxon>
    </lineage>
</organism>